<evidence type="ECO:0000256" key="3">
    <source>
        <dbReference type="ARBA" id="ARBA00022692"/>
    </source>
</evidence>
<evidence type="ECO:0000313" key="9">
    <source>
        <dbReference type="Proteomes" id="UP001056336"/>
    </source>
</evidence>
<feature type="domain" description="EamA" evidence="7">
    <location>
        <begin position="16"/>
        <end position="136"/>
    </location>
</feature>
<feature type="transmembrane region" description="Helical" evidence="6">
    <location>
        <begin position="147"/>
        <end position="168"/>
    </location>
</feature>
<evidence type="ECO:0000259" key="7">
    <source>
        <dbReference type="Pfam" id="PF00892"/>
    </source>
</evidence>
<evidence type="ECO:0000256" key="6">
    <source>
        <dbReference type="SAM" id="Phobius"/>
    </source>
</evidence>
<sequence length="296" mass="30218">MIDNARERPARVPAQVLVLGGAMSVQFGSAFANKLFPLAGPAGVVFLRLAFGAVVLLAAVRPSWRGRTRSDWRAVIGFGVMLAGMNWSFYEALDRTPLGPAVTIEFIGPLVVAVLGSRRWLDTVWVALAGGGVAILGLGGSGSGQTALHPAGVALALLAGAFWAGYIMMSKQVGTRFAGLDGLASALVVGSVLLVVPGVLGGGSALLTPHVLLGGLAVAMLSSVIPYSLELTALRRLSAAAFGLLMSLEPAVAALAGVLVLHQALRLTTAVAIAMVIVASAGSTLFARRALPAHID</sequence>
<dbReference type="EMBL" id="CP097332">
    <property type="protein sequence ID" value="UQX87852.1"/>
    <property type="molecule type" value="Genomic_DNA"/>
</dbReference>
<keyword evidence="5 6" id="KW-0472">Membrane</keyword>
<comment type="subcellular location">
    <subcellularLocation>
        <location evidence="1">Membrane</location>
        <topology evidence="1">Multi-pass membrane protein</topology>
    </subcellularLocation>
</comment>
<feature type="transmembrane region" description="Helical" evidence="6">
    <location>
        <begin position="239"/>
        <end position="261"/>
    </location>
</feature>
<feature type="transmembrane region" description="Helical" evidence="6">
    <location>
        <begin position="123"/>
        <end position="141"/>
    </location>
</feature>
<evidence type="ECO:0000256" key="2">
    <source>
        <dbReference type="ARBA" id="ARBA00007362"/>
    </source>
</evidence>
<keyword evidence="3 6" id="KW-0812">Transmembrane</keyword>
<protein>
    <submittedName>
        <fullName evidence="8">EamA family transporter</fullName>
    </submittedName>
</protein>
<dbReference type="PANTHER" id="PTHR32322:SF2">
    <property type="entry name" value="EAMA DOMAIN-CONTAINING PROTEIN"/>
    <property type="match status" value="1"/>
</dbReference>
<feature type="transmembrane region" description="Helical" evidence="6">
    <location>
        <begin position="206"/>
        <end position="227"/>
    </location>
</feature>
<reference evidence="8" key="2">
    <citation type="submission" date="2022-05" db="EMBL/GenBank/DDBJ databases">
        <authorList>
            <person name="Kim J.-S."/>
            <person name="Lee K."/>
            <person name="Suh M."/>
            <person name="Eom M."/>
            <person name="Kim J.-S."/>
            <person name="Kim D.-S."/>
            <person name="Ko S.-H."/>
            <person name="Shin Y."/>
            <person name="Lee J.-S."/>
        </authorList>
    </citation>
    <scope>NUCLEOTIDE SEQUENCE</scope>
    <source>
        <strain evidence="8">N237</strain>
    </source>
</reference>
<name>A0ABY4QXI0_9ACTN</name>
<dbReference type="SUPFAM" id="SSF103481">
    <property type="entry name" value="Multidrug resistance efflux transporter EmrE"/>
    <property type="match status" value="2"/>
</dbReference>
<evidence type="ECO:0000256" key="1">
    <source>
        <dbReference type="ARBA" id="ARBA00004141"/>
    </source>
</evidence>
<feature type="transmembrane region" description="Helical" evidence="6">
    <location>
        <begin position="180"/>
        <end position="200"/>
    </location>
</feature>
<gene>
    <name evidence="8" type="ORF">M6D93_16315</name>
</gene>
<reference evidence="8" key="1">
    <citation type="journal article" date="2018" name="Int. J. Syst. Evol. Microbiol.">
        <title>Jatrophihabitans telluris sp. nov., isolated from sediment soil of lava forest wetlands and the emended description of the genus Jatrophihabitans.</title>
        <authorList>
            <person name="Lee K.C."/>
            <person name="Suh M.K."/>
            <person name="Eom M.K."/>
            <person name="Kim K.K."/>
            <person name="Kim J.S."/>
            <person name="Kim D.S."/>
            <person name="Ko S.H."/>
            <person name="Shin Y.K."/>
            <person name="Lee J.S."/>
        </authorList>
    </citation>
    <scope>NUCLEOTIDE SEQUENCE</scope>
    <source>
        <strain evidence="8">N237</strain>
    </source>
</reference>
<feature type="transmembrane region" description="Helical" evidence="6">
    <location>
        <begin position="267"/>
        <end position="287"/>
    </location>
</feature>
<evidence type="ECO:0000313" key="8">
    <source>
        <dbReference type="EMBL" id="UQX87852.1"/>
    </source>
</evidence>
<organism evidence="8 9">
    <name type="scientific">Jatrophihabitans telluris</name>
    <dbReference type="NCBI Taxonomy" id="2038343"/>
    <lineage>
        <taxon>Bacteria</taxon>
        <taxon>Bacillati</taxon>
        <taxon>Actinomycetota</taxon>
        <taxon>Actinomycetes</taxon>
        <taxon>Jatrophihabitantales</taxon>
        <taxon>Jatrophihabitantaceae</taxon>
        <taxon>Jatrophihabitans</taxon>
    </lineage>
</organism>
<comment type="similarity">
    <text evidence="2">Belongs to the EamA transporter family.</text>
</comment>
<feature type="domain" description="EamA" evidence="7">
    <location>
        <begin position="152"/>
        <end position="281"/>
    </location>
</feature>
<keyword evidence="4 6" id="KW-1133">Transmembrane helix</keyword>
<accession>A0ABY4QXI0</accession>
<dbReference type="InterPro" id="IPR037185">
    <property type="entry name" value="EmrE-like"/>
</dbReference>
<feature type="transmembrane region" description="Helical" evidence="6">
    <location>
        <begin position="96"/>
        <end position="116"/>
    </location>
</feature>
<evidence type="ECO:0000256" key="4">
    <source>
        <dbReference type="ARBA" id="ARBA00022989"/>
    </source>
</evidence>
<dbReference type="Proteomes" id="UP001056336">
    <property type="component" value="Chromosome"/>
</dbReference>
<dbReference type="InterPro" id="IPR000620">
    <property type="entry name" value="EamA_dom"/>
</dbReference>
<feature type="transmembrane region" description="Helical" evidence="6">
    <location>
        <begin position="38"/>
        <end position="60"/>
    </location>
</feature>
<keyword evidence="9" id="KW-1185">Reference proteome</keyword>
<proteinExistence type="inferred from homology"/>
<dbReference type="PANTHER" id="PTHR32322">
    <property type="entry name" value="INNER MEMBRANE TRANSPORTER"/>
    <property type="match status" value="1"/>
</dbReference>
<evidence type="ECO:0000256" key="5">
    <source>
        <dbReference type="ARBA" id="ARBA00023136"/>
    </source>
</evidence>
<feature type="transmembrane region" description="Helical" evidence="6">
    <location>
        <begin position="72"/>
        <end position="90"/>
    </location>
</feature>
<dbReference type="Pfam" id="PF00892">
    <property type="entry name" value="EamA"/>
    <property type="match status" value="2"/>
</dbReference>
<dbReference type="InterPro" id="IPR050638">
    <property type="entry name" value="AA-Vitamin_Transporters"/>
</dbReference>